<feature type="domain" description="C2H2-type" evidence="14">
    <location>
        <begin position="638"/>
        <end position="663"/>
    </location>
</feature>
<feature type="domain" description="Phorbol-ester/DAG-type" evidence="13">
    <location>
        <begin position="293"/>
        <end position="352"/>
    </location>
</feature>
<evidence type="ECO:0000256" key="5">
    <source>
        <dbReference type="ARBA" id="ARBA00022833"/>
    </source>
</evidence>
<dbReference type="SUPFAM" id="SSF57667">
    <property type="entry name" value="beta-beta-alpha zinc fingers"/>
    <property type="match status" value="17"/>
</dbReference>
<evidence type="ECO:0000256" key="10">
    <source>
        <dbReference type="PROSITE-ProRule" id="PRU00042"/>
    </source>
</evidence>
<dbReference type="FunFam" id="3.30.160.60:FF:000446">
    <property type="entry name" value="Zinc finger protein"/>
    <property type="match status" value="3"/>
</dbReference>
<feature type="compositionally biased region" description="Acidic residues" evidence="12">
    <location>
        <begin position="534"/>
        <end position="548"/>
    </location>
</feature>
<feature type="domain" description="C2H2-type" evidence="14">
    <location>
        <begin position="385"/>
        <end position="412"/>
    </location>
</feature>
<feature type="domain" description="C2H2-type" evidence="14">
    <location>
        <begin position="305"/>
        <end position="332"/>
    </location>
</feature>
<keyword evidence="6" id="KW-0805">Transcription regulation</keyword>
<evidence type="ECO:0000256" key="1">
    <source>
        <dbReference type="ARBA" id="ARBA00004123"/>
    </source>
</evidence>
<gene>
    <name evidence="17" type="primary">LOC115891790</name>
</gene>
<proteinExistence type="predicted"/>
<dbReference type="FunFam" id="3.30.160.60:FF:000100">
    <property type="entry name" value="Zinc finger 45-like"/>
    <property type="match status" value="1"/>
</dbReference>
<dbReference type="PROSITE" id="PS51915">
    <property type="entry name" value="ZAD"/>
    <property type="match status" value="3"/>
</dbReference>
<feature type="domain" description="ZAD" evidence="15">
    <location>
        <begin position="874"/>
        <end position="947"/>
    </location>
</feature>
<evidence type="ECO:0000256" key="9">
    <source>
        <dbReference type="ARBA" id="ARBA00023242"/>
    </source>
</evidence>
<feature type="domain" description="C2H2-type" evidence="14">
    <location>
        <begin position="331"/>
        <end position="358"/>
    </location>
</feature>
<dbReference type="InterPro" id="IPR050758">
    <property type="entry name" value="Znf_C2H2-type"/>
</dbReference>
<keyword evidence="16" id="KW-1185">Reference proteome</keyword>
<dbReference type="Pfam" id="PF07776">
    <property type="entry name" value="zf-AD"/>
    <property type="match status" value="3"/>
</dbReference>
<dbReference type="GeneID" id="115891790"/>
<dbReference type="Gene3D" id="3.30.160.60">
    <property type="entry name" value="Classic Zinc Finger"/>
    <property type="match status" value="24"/>
</dbReference>
<dbReference type="InParanoid" id="A0A6J2YVQ9"/>
<feature type="domain" description="C2H2-type" evidence="14">
    <location>
        <begin position="610"/>
        <end position="637"/>
    </location>
</feature>
<keyword evidence="8" id="KW-0804">Transcription</keyword>
<evidence type="ECO:0000256" key="6">
    <source>
        <dbReference type="ARBA" id="ARBA00023015"/>
    </source>
</evidence>
<dbReference type="GO" id="GO:0030674">
    <property type="term" value="F:protein-macromolecule adaptor activity"/>
    <property type="evidence" value="ECO:0007669"/>
    <property type="project" value="UniProtKB-ARBA"/>
</dbReference>
<feature type="binding site" evidence="11">
    <location>
        <position position="1149"/>
    </location>
    <ligand>
        <name>Zn(2+)</name>
        <dbReference type="ChEBI" id="CHEBI:29105"/>
    </ligand>
</feature>
<feature type="domain" description="C2H2-type" evidence="14">
    <location>
        <begin position="668"/>
        <end position="695"/>
    </location>
</feature>
<evidence type="ECO:0000256" key="12">
    <source>
        <dbReference type="SAM" id="MobiDB-lite"/>
    </source>
</evidence>
<dbReference type="GO" id="GO:0008270">
    <property type="term" value="F:zinc ion binding"/>
    <property type="evidence" value="ECO:0007669"/>
    <property type="project" value="UniProtKB-UniRule"/>
</dbReference>
<feature type="domain" description="C2H2-type" evidence="14">
    <location>
        <begin position="1336"/>
        <end position="1363"/>
    </location>
</feature>
<feature type="domain" description="C2H2-type" evidence="14">
    <location>
        <begin position="999"/>
        <end position="1026"/>
    </location>
</feature>
<dbReference type="InterPro" id="IPR036236">
    <property type="entry name" value="Znf_C2H2_sf"/>
</dbReference>
<dbReference type="GO" id="GO:0005634">
    <property type="term" value="C:nucleus"/>
    <property type="evidence" value="ECO:0007669"/>
    <property type="project" value="UniProtKB-SubCell"/>
</dbReference>
<evidence type="ECO:0000256" key="11">
    <source>
        <dbReference type="PROSITE-ProRule" id="PRU01263"/>
    </source>
</evidence>
<evidence type="ECO:0000313" key="17">
    <source>
        <dbReference type="RefSeq" id="XP_030768208.1"/>
    </source>
</evidence>
<feature type="region of interest" description="Disordered" evidence="12">
    <location>
        <begin position="534"/>
        <end position="559"/>
    </location>
</feature>
<keyword evidence="7" id="KW-0238">DNA-binding</keyword>
<dbReference type="SMART" id="SM00868">
    <property type="entry name" value="zf-AD"/>
    <property type="match status" value="4"/>
</dbReference>
<dbReference type="PROSITE" id="PS00028">
    <property type="entry name" value="ZINC_FINGER_C2H2_1"/>
    <property type="match status" value="26"/>
</dbReference>
<keyword evidence="5 11" id="KW-0862">Zinc</keyword>
<feature type="binding site" evidence="11">
    <location>
        <position position="879"/>
    </location>
    <ligand>
        <name>Zn(2+)</name>
        <dbReference type="ChEBI" id="CHEBI:29105"/>
    </ligand>
</feature>
<feature type="binding site" evidence="11">
    <location>
        <position position="59"/>
    </location>
    <ligand>
        <name>Zn(2+)</name>
        <dbReference type="ChEBI" id="CHEBI:29105"/>
    </ligand>
</feature>
<feature type="domain" description="C2H2-type" evidence="14">
    <location>
        <begin position="1364"/>
        <end position="1391"/>
    </location>
</feature>
<keyword evidence="4 10" id="KW-0863">Zinc-finger</keyword>
<dbReference type="InterPro" id="IPR013087">
    <property type="entry name" value="Znf_C2H2_type"/>
</dbReference>
<feature type="domain" description="C2H2-type" evidence="14">
    <location>
        <begin position="413"/>
        <end position="440"/>
    </location>
</feature>
<feature type="domain" description="C2H2-type" evidence="14">
    <location>
        <begin position="277"/>
        <end position="304"/>
    </location>
</feature>
<feature type="binding site" evidence="11">
    <location>
        <position position="15"/>
    </location>
    <ligand>
        <name>Zn(2+)</name>
        <dbReference type="ChEBI" id="CHEBI:29105"/>
    </ligand>
</feature>
<dbReference type="Pfam" id="PF13912">
    <property type="entry name" value="zf-C2H2_6"/>
    <property type="match status" value="4"/>
</dbReference>
<dbReference type="PROSITE" id="PS50081">
    <property type="entry name" value="ZF_DAG_PE_2"/>
    <property type="match status" value="1"/>
</dbReference>
<dbReference type="PROSITE" id="PS50157">
    <property type="entry name" value="ZINC_FINGER_C2H2_2"/>
    <property type="match status" value="28"/>
</dbReference>
<evidence type="ECO:0000256" key="8">
    <source>
        <dbReference type="ARBA" id="ARBA00023163"/>
    </source>
</evidence>
<feature type="domain" description="ZAD" evidence="15">
    <location>
        <begin position="1144"/>
        <end position="1217"/>
    </location>
</feature>
<feature type="domain" description="C2H2-type" evidence="14">
    <location>
        <begin position="248"/>
        <end position="276"/>
    </location>
</feature>
<keyword evidence="2 11" id="KW-0479">Metal-binding</keyword>
<evidence type="ECO:0000256" key="2">
    <source>
        <dbReference type="ARBA" id="ARBA00022723"/>
    </source>
</evidence>
<feature type="binding site" evidence="11">
    <location>
        <position position="1190"/>
    </location>
    <ligand>
        <name>Zn(2+)</name>
        <dbReference type="ChEBI" id="CHEBI:29105"/>
    </ligand>
</feature>
<dbReference type="FunFam" id="3.30.160.60:FF:000870">
    <property type="entry name" value="zinc finger protein 197 isoform X1"/>
    <property type="match status" value="2"/>
</dbReference>
<dbReference type="FunFam" id="3.30.160.60:FF:000624">
    <property type="entry name" value="zinc finger protein 697"/>
    <property type="match status" value="2"/>
</dbReference>
<dbReference type="PANTHER" id="PTHR23234:SF10">
    <property type="entry name" value="RIKEN CDNA 6720489N17 GENE-RELATED"/>
    <property type="match status" value="1"/>
</dbReference>
<evidence type="ECO:0000259" key="15">
    <source>
        <dbReference type="PROSITE" id="PS51915"/>
    </source>
</evidence>
<dbReference type="InterPro" id="IPR002219">
    <property type="entry name" value="PKC_DAG/PE"/>
</dbReference>
<dbReference type="FunFam" id="3.30.160.60:FF:000965">
    <property type="entry name" value="Neurotrophin receptor-interacting factor homolog"/>
    <property type="match status" value="2"/>
</dbReference>
<feature type="domain" description="C2H2-type" evidence="14">
    <location>
        <begin position="1027"/>
        <end position="1054"/>
    </location>
</feature>
<feature type="domain" description="C2H2-type" evidence="14">
    <location>
        <begin position="1280"/>
        <end position="1307"/>
    </location>
</feature>
<feature type="binding site" evidence="11">
    <location>
        <position position="1146"/>
    </location>
    <ligand>
        <name>Zn(2+)</name>
        <dbReference type="ChEBI" id="CHEBI:29105"/>
    </ligand>
</feature>
<dbReference type="RefSeq" id="XP_030768208.1">
    <property type="nucleotide sequence ID" value="XM_030912348.1"/>
</dbReference>
<reference evidence="17" key="1">
    <citation type="submission" date="2025-08" db="UniProtKB">
        <authorList>
            <consortium name="RefSeq"/>
        </authorList>
    </citation>
    <scope>IDENTIFICATION</scope>
    <source>
        <tissue evidence="17">Gonads</tissue>
    </source>
</reference>
<feature type="binding site" evidence="11">
    <location>
        <position position="876"/>
    </location>
    <ligand>
        <name>Zn(2+)</name>
        <dbReference type="ChEBI" id="CHEBI:29105"/>
    </ligand>
</feature>
<feature type="domain" description="C2H2-type" evidence="14">
    <location>
        <begin position="807"/>
        <end position="835"/>
    </location>
</feature>
<dbReference type="KEGG" id="soy:115891790"/>
<organism evidence="16 17">
    <name type="scientific">Sitophilus oryzae</name>
    <name type="common">Rice weevil</name>
    <name type="synonym">Curculio oryzae</name>
    <dbReference type="NCBI Taxonomy" id="7048"/>
    <lineage>
        <taxon>Eukaryota</taxon>
        <taxon>Metazoa</taxon>
        <taxon>Ecdysozoa</taxon>
        <taxon>Arthropoda</taxon>
        <taxon>Hexapoda</taxon>
        <taxon>Insecta</taxon>
        <taxon>Pterygota</taxon>
        <taxon>Neoptera</taxon>
        <taxon>Endopterygota</taxon>
        <taxon>Coleoptera</taxon>
        <taxon>Polyphaga</taxon>
        <taxon>Cucujiformia</taxon>
        <taxon>Curculionidae</taxon>
        <taxon>Dryophthorinae</taxon>
        <taxon>Sitophilus</taxon>
    </lineage>
</organism>
<feature type="domain" description="ZAD" evidence="15">
    <location>
        <begin position="13"/>
        <end position="86"/>
    </location>
</feature>
<feature type="domain" description="C2H2-type" evidence="14">
    <location>
        <begin position="1392"/>
        <end position="1419"/>
    </location>
</feature>
<feature type="binding site" evidence="11">
    <location>
        <position position="923"/>
    </location>
    <ligand>
        <name>Zn(2+)</name>
        <dbReference type="ChEBI" id="CHEBI:29105"/>
    </ligand>
</feature>
<evidence type="ECO:0000259" key="14">
    <source>
        <dbReference type="PROSITE" id="PS50157"/>
    </source>
</evidence>
<dbReference type="Gene3D" id="3.40.1800.20">
    <property type="match status" value="2"/>
</dbReference>
<dbReference type="OrthoDB" id="8117402at2759"/>
<keyword evidence="9" id="KW-0539">Nucleus</keyword>
<evidence type="ECO:0000256" key="3">
    <source>
        <dbReference type="ARBA" id="ARBA00022737"/>
    </source>
</evidence>
<feature type="domain" description="C2H2-type" evidence="14">
    <location>
        <begin position="1083"/>
        <end position="1110"/>
    </location>
</feature>
<dbReference type="Pfam" id="PF00096">
    <property type="entry name" value="zf-C2H2"/>
    <property type="match status" value="12"/>
</dbReference>
<feature type="domain" description="C2H2-type" evidence="14">
    <location>
        <begin position="724"/>
        <end position="751"/>
    </location>
</feature>
<keyword evidence="3" id="KW-0677">Repeat</keyword>
<dbReference type="FunFam" id="3.30.160.60:FF:000688">
    <property type="entry name" value="zinc finger protein 197 isoform X1"/>
    <property type="match status" value="1"/>
</dbReference>
<accession>A0A6J2YVQ9</accession>
<dbReference type="FunFam" id="3.30.160.60:FF:000065">
    <property type="entry name" value="B-cell CLL/lymphoma 6, member B"/>
    <property type="match status" value="3"/>
</dbReference>
<evidence type="ECO:0000256" key="4">
    <source>
        <dbReference type="ARBA" id="ARBA00022771"/>
    </source>
</evidence>
<dbReference type="FunFam" id="3.30.160.60:FF:000322">
    <property type="entry name" value="GDNF-inducible zinc finger protein 1"/>
    <property type="match status" value="1"/>
</dbReference>
<dbReference type="SUPFAM" id="SSF57716">
    <property type="entry name" value="Glucocorticoid receptor-like (DNA-binding domain)"/>
    <property type="match status" value="3"/>
</dbReference>
<feature type="binding site" evidence="11">
    <location>
        <position position="920"/>
    </location>
    <ligand>
        <name>Zn(2+)</name>
        <dbReference type="ChEBI" id="CHEBI:29105"/>
    </ligand>
</feature>
<feature type="domain" description="C2H2-type" evidence="14">
    <location>
        <begin position="696"/>
        <end position="724"/>
    </location>
</feature>
<dbReference type="SMART" id="SM00355">
    <property type="entry name" value="ZnF_C2H2"/>
    <property type="match status" value="28"/>
</dbReference>
<sequence length="1506" mass="174518">MSDKIQYNSDLKKLCRTCLSPLAAEEKFSIFKDFLVAKHLSEITKVQFVHHSALSAELCPKCHQNLKTAIDFRDQVQNIELQFKKIAKLLNEASQIPYVEVVDLVDSDNSTQNNVEKNTKGTNTEPLQTLDLNIREIIVEKSPIHESIINTDTLEDLQDKSDNEMNLENASSQEDIVNLITESDTENVENTENIENTLSQDVIEDDPPIPKKSFACLYCDRLFIFHSSCIEHEKVVHSNGQTIERKQFECSICGEQFSRRGVYRGHLKKKHRNIRPFACKICKNIYYTKHDLAHHMAVHRTERPYMCDLCPKTFNTSRNLLNHKMVHKKAYQCELCGLKLSTNASLNMHKICHTDERNFICDICGKAFKSKTNLMWHKRVHLNPVNCTICEKEFTTETYLNIHMKIHTKEKPYKCDVCGKGFQFNGNLKKHKKSHAVADELQHKTAESICKTCLKYLLIATQYKQQILRVELRLQNIIKMTVDNNDTDFDFPYITPENPIDEENLNIDPESCNVKVEPSESGDEHNVLEAELEEGEVVEENNTDDNCDSSEPKDQPDNDIANITDVLIKTENIPSVEEDPIAVNVAHVKEVHPKEKPVKEPRYKDKPALISCDLCDKKFKYNYSLKLHSVVHTGEKLYKCTYCDEKFKSTPMRIEHEKITHTGGITPYKCEICHKFFNKKYNLTLHIRTHTRENPVACPDCPKRFRNRSALSAHVQVNHSEKKYQCEMCGYKASTMYVLKRHIKRHVLDKSLPCDVCNKMFQTEKDLRYHRRRHTERFGCSMCNVKFRTRLYLKKHIEESHEGQSPFDCSICKQRFESAKDLRFHRFTQHPKKFKCDLCNRSFRNKFIQKYKLINSINFNPMAQEIQIVPDLYKLCRTCLSQHSPENMKFLFGNENIAKSLSELINIKIDLDVYSPTCICTGCLEKLNVAVGFCKQARHADGELKNIVEPLKSTNETLNTGSFVNFNDDNLSVCIILREDSGLENLNVHRTIHVKNEKFECENCKKTFSNRRNLKNHEKIHTGEKKHSCHICGAKFINIFRLRTHQRSHSGKTPYYCKVCNKNFHSSSYLKVHTRIHTLEKPYSCTTCPKMFISKNMLTKHELIHSVNKDYQCDKCGHRSLRENKLSNFNPMAQEIQIVPDLYKLCRTCLSQHSPENMKFLFGNENIAKSLSELINIKIDLDAYSPTCICTGCLEKLNVAVGFCKQARHADGELKNIVEPLKSTNEILNTDSFVNFNNDDNLSVCIILREDSNLINNDVLSSGLENLNVHRTIHVKNEKFECENCKKTFSNRRNLRNHEKIHTGEKKHGCHICGAKFINIFRLRTHQRSHSGETPYYCKVCNKNFHSSSYLKVHTRIHTLEKPYSCTTCPKMFISKNMLTKHELIHSVNKDYQCDKCGHRSLRESDLNVHMRSHSDDRPYACDTCGKSYKTTSNLAFHKKGHTGVKNHRCSICDKRFMDKRVLEGHIMVHTGETPYQCDICGQRFRQSGQFSKHKRILHSDSNSNS</sequence>
<feature type="domain" description="C2H2-type" evidence="14">
    <location>
        <begin position="214"/>
        <end position="242"/>
    </location>
</feature>
<dbReference type="InterPro" id="IPR012934">
    <property type="entry name" value="Znf_AD"/>
</dbReference>
<evidence type="ECO:0000259" key="13">
    <source>
        <dbReference type="PROSITE" id="PS50081"/>
    </source>
</evidence>
<name>A0A6J2YVQ9_SITOR</name>
<feature type="binding site" evidence="11">
    <location>
        <position position="62"/>
    </location>
    <ligand>
        <name>Zn(2+)</name>
        <dbReference type="ChEBI" id="CHEBI:29105"/>
    </ligand>
</feature>
<evidence type="ECO:0000313" key="16">
    <source>
        <dbReference type="Proteomes" id="UP000504635"/>
    </source>
</evidence>
<dbReference type="Proteomes" id="UP000504635">
    <property type="component" value="Unplaced"/>
</dbReference>
<comment type="subcellular location">
    <subcellularLocation>
        <location evidence="1">Nucleus</location>
    </subcellularLocation>
</comment>
<feature type="domain" description="C2H2-type" evidence="14">
    <location>
        <begin position="1055"/>
        <end position="1082"/>
    </location>
</feature>
<dbReference type="GO" id="GO:0048598">
    <property type="term" value="P:embryonic morphogenesis"/>
    <property type="evidence" value="ECO:0007669"/>
    <property type="project" value="UniProtKB-ARBA"/>
</dbReference>
<protein>
    <submittedName>
        <fullName evidence="17">Zinc finger protein 721-like</fullName>
    </submittedName>
</protein>
<dbReference type="GO" id="GO:0003677">
    <property type="term" value="F:DNA binding"/>
    <property type="evidence" value="ECO:0007669"/>
    <property type="project" value="UniProtKB-KW"/>
</dbReference>
<feature type="domain" description="C2H2-type" evidence="14">
    <location>
        <begin position="1420"/>
        <end position="1447"/>
    </location>
</feature>
<feature type="domain" description="C2H2-type" evidence="14">
    <location>
        <begin position="752"/>
        <end position="775"/>
    </location>
</feature>
<feature type="binding site" evidence="11">
    <location>
        <position position="1193"/>
    </location>
    <ligand>
        <name>Zn(2+)</name>
        <dbReference type="ChEBI" id="CHEBI:29105"/>
    </ligand>
</feature>
<feature type="binding site" evidence="11">
    <location>
        <position position="18"/>
    </location>
    <ligand>
        <name>Zn(2+)</name>
        <dbReference type="ChEBI" id="CHEBI:29105"/>
    </ligand>
</feature>
<feature type="domain" description="C2H2-type" evidence="14">
    <location>
        <begin position="359"/>
        <end position="386"/>
    </location>
</feature>
<dbReference type="PANTHER" id="PTHR23234">
    <property type="entry name" value="ZNF44 PROTEIN"/>
    <property type="match status" value="1"/>
</dbReference>
<evidence type="ECO:0000256" key="7">
    <source>
        <dbReference type="ARBA" id="ARBA00023125"/>
    </source>
</evidence>
<feature type="domain" description="C2H2-type" evidence="14">
    <location>
        <begin position="1476"/>
        <end position="1504"/>
    </location>
</feature>
<feature type="domain" description="C2H2-type" evidence="14">
    <location>
        <begin position="778"/>
        <end position="806"/>
    </location>
</feature>
<feature type="domain" description="C2H2-type" evidence="14">
    <location>
        <begin position="1448"/>
        <end position="1475"/>
    </location>
</feature>
<feature type="domain" description="C2H2-type" evidence="14">
    <location>
        <begin position="1308"/>
        <end position="1335"/>
    </location>
</feature>